<evidence type="ECO:0000313" key="4">
    <source>
        <dbReference type="Proteomes" id="UP000712600"/>
    </source>
</evidence>
<feature type="region of interest" description="Disordered" evidence="1">
    <location>
        <begin position="1"/>
        <end position="100"/>
    </location>
</feature>
<feature type="compositionally biased region" description="Polar residues" evidence="1">
    <location>
        <begin position="75"/>
        <end position="99"/>
    </location>
</feature>
<dbReference type="InterPro" id="IPR040256">
    <property type="entry name" value="At4g02000-like"/>
</dbReference>
<dbReference type="Pfam" id="PF14111">
    <property type="entry name" value="DUF4283"/>
    <property type="match status" value="1"/>
</dbReference>
<dbReference type="PANTHER" id="PTHR31286">
    <property type="entry name" value="GLYCINE-RICH CELL WALL STRUCTURAL PROTEIN 1.8-LIKE"/>
    <property type="match status" value="1"/>
</dbReference>
<proteinExistence type="predicted"/>
<accession>A0A8S9RBJ3</accession>
<dbReference type="EMBL" id="QGKX02000095">
    <property type="protein sequence ID" value="KAF3570136.1"/>
    <property type="molecule type" value="Genomic_DNA"/>
</dbReference>
<evidence type="ECO:0000313" key="3">
    <source>
        <dbReference type="EMBL" id="KAF3570136.1"/>
    </source>
</evidence>
<sequence length="782" mass="84563">MTDLPSPTVSLLELSTPMEPGKEDMQSNEALSKTSGVVTCDGSELQNTPTPDPRWPYLGRWSSSPNRISPASKPSLENDSEASLVTTTAPPADVTISTPPVSPTAVIPVFSASTTTHPATETTTTYPHPTTALPIASGTNVHLLETVDAPLSLEGDILQQKTLESLTQAGSVLDVSSISSVLPSDPNVLQNSSSLVVTNGLSSDITILPPLNQMQISTSEVNELPIMSSDNDPQASQKFVPSLGSWAKPLLFKPPATPSEPCTPKDYDPAIVGNQLASIWPTLNDGILNKQPKSKYPARNLQPPIEKLPPPELKADGRFRFPWAARLSPQSRNLYRAATPTYPLDGTPEVSIPSKVLRLGPENKDEYIIGKFHKCSLPPGGLIHAVVNKIWGRSCKISCKKLGDSSYMFHIPHQPTRQWVIQRGVWHIDDCLLFVLPWTPEGSFKIPEVSTLPVWANLKNIPDCCYSRLGISHVASGLGEPILTHKPRLDPTSMGEAKVLVEMELDKDFLKLIALDDKQGHIFLVAVEYTWIPSMCERCGNLGHKEKRYLLPSSSAQPASASSDSKKTTSEIPVVDIDKVLQKTNNATSSPPTTTKENLQANANLLPADSEGDTPVSEIHTTEIEDLQSKLNISPALPPSFTIDQPHASTASDVVLDHGDTCHSKLAISTFTPLTEQETNSVSINSCKTLSTLVDSSSTLITTPTMESSPSTIINTEVLRNFAVDPLTTTPSFCAFESPSRYALLGDGNEAETGASCSLSLTRGARETKPPVKYQDMEWKTV</sequence>
<dbReference type="PANTHER" id="PTHR31286:SF133">
    <property type="entry name" value="TA11-LIKE NON-LTR RETROELEMENT PROTEIN-RELATED"/>
    <property type="match status" value="1"/>
</dbReference>
<gene>
    <name evidence="3" type="ORF">F2Q69_00060237</name>
</gene>
<comment type="caution">
    <text evidence="3">The sequence shown here is derived from an EMBL/GenBank/DDBJ whole genome shotgun (WGS) entry which is preliminary data.</text>
</comment>
<protein>
    <recommendedName>
        <fullName evidence="2">DUF4283 domain-containing protein</fullName>
    </recommendedName>
</protein>
<feature type="domain" description="DUF4283" evidence="2">
    <location>
        <begin position="364"/>
        <end position="441"/>
    </location>
</feature>
<reference evidence="3" key="1">
    <citation type="submission" date="2019-12" db="EMBL/GenBank/DDBJ databases">
        <title>Genome sequencing and annotation of Brassica cretica.</title>
        <authorList>
            <person name="Studholme D.J."/>
            <person name="Sarris P."/>
        </authorList>
    </citation>
    <scope>NUCLEOTIDE SEQUENCE</scope>
    <source>
        <strain evidence="3">PFS-109/04</strain>
        <tissue evidence="3">Leaf</tissue>
    </source>
</reference>
<dbReference type="InterPro" id="IPR025558">
    <property type="entry name" value="DUF4283"/>
</dbReference>
<name>A0A8S9RBJ3_BRACR</name>
<evidence type="ECO:0000256" key="1">
    <source>
        <dbReference type="SAM" id="MobiDB-lite"/>
    </source>
</evidence>
<evidence type="ECO:0000259" key="2">
    <source>
        <dbReference type="Pfam" id="PF14111"/>
    </source>
</evidence>
<feature type="region of interest" description="Disordered" evidence="1">
    <location>
        <begin position="552"/>
        <end position="576"/>
    </location>
</feature>
<dbReference type="Proteomes" id="UP000712600">
    <property type="component" value="Unassembled WGS sequence"/>
</dbReference>
<feature type="compositionally biased region" description="Low complexity" evidence="1">
    <location>
        <begin position="553"/>
        <end position="563"/>
    </location>
</feature>
<feature type="compositionally biased region" description="Polar residues" evidence="1">
    <location>
        <begin position="27"/>
        <end position="37"/>
    </location>
</feature>
<organism evidence="3 4">
    <name type="scientific">Brassica cretica</name>
    <name type="common">Mustard</name>
    <dbReference type="NCBI Taxonomy" id="69181"/>
    <lineage>
        <taxon>Eukaryota</taxon>
        <taxon>Viridiplantae</taxon>
        <taxon>Streptophyta</taxon>
        <taxon>Embryophyta</taxon>
        <taxon>Tracheophyta</taxon>
        <taxon>Spermatophyta</taxon>
        <taxon>Magnoliopsida</taxon>
        <taxon>eudicotyledons</taxon>
        <taxon>Gunneridae</taxon>
        <taxon>Pentapetalae</taxon>
        <taxon>rosids</taxon>
        <taxon>malvids</taxon>
        <taxon>Brassicales</taxon>
        <taxon>Brassicaceae</taxon>
        <taxon>Brassiceae</taxon>
        <taxon>Brassica</taxon>
    </lineage>
</organism>
<dbReference type="AlphaFoldDB" id="A0A8S9RBJ3"/>